<feature type="transmembrane region" description="Helical" evidence="1">
    <location>
        <begin position="176"/>
        <end position="204"/>
    </location>
</feature>
<feature type="transmembrane region" description="Helical" evidence="1">
    <location>
        <begin position="66"/>
        <end position="88"/>
    </location>
</feature>
<dbReference type="AlphaFoldDB" id="A0A1D7TQQ0"/>
<dbReference type="EMBL" id="CP017107">
    <property type="protein sequence ID" value="AOO73302.1"/>
    <property type="molecule type" value="Genomic_DNA"/>
</dbReference>
<accession>A0A1D7TQQ0</accession>
<keyword evidence="1" id="KW-0472">Membrane</keyword>
<keyword evidence="1" id="KW-1133">Transmembrane helix</keyword>
<dbReference type="RefSeq" id="WP_069468938.1">
    <property type="nucleotide sequence ID" value="NZ_CP017107.1"/>
</dbReference>
<keyword evidence="1" id="KW-0812">Transmembrane</keyword>
<evidence type="ECO:0000313" key="3">
    <source>
        <dbReference type="Proteomes" id="UP000094723"/>
    </source>
</evidence>
<proteinExistence type="predicted"/>
<evidence type="ECO:0000256" key="1">
    <source>
        <dbReference type="SAM" id="Phobius"/>
    </source>
</evidence>
<evidence type="ECO:0000313" key="2">
    <source>
        <dbReference type="EMBL" id="AOO73302.1"/>
    </source>
</evidence>
<organism evidence="2 3">
    <name type="scientific">Ligilactobacillus salivarius</name>
    <dbReference type="NCBI Taxonomy" id="1624"/>
    <lineage>
        <taxon>Bacteria</taxon>
        <taxon>Bacillati</taxon>
        <taxon>Bacillota</taxon>
        <taxon>Bacilli</taxon>
        <taxon>Lactobacillales</taxon>
        <taxon>Lactobacillaceae</taxon>
        <taxon>Ligilactobacillus</taxon>
    </lineage>
</organism>
<sequence length="322" mass="37866">MNKERLYLSEEQNQDIDGIISECEENIKIHKRINYIFNILPIMIVIITVAIMVCASFYYGLKGTDVKIVFVKTVVPMVIIVGIISYFFQNRYYKNRDYKTMNIRKRYKLVQKICEAFNLSLTDVTSENIENKILILKNLYKDGRKYRDKVFKIMNKSLVYLLGLILSAALTMKGKIVLLIIPVLIAAVIVIIVISIISCMGFVYEMRYTSSNFLVPYGHLIDYSIYWLKFIKEELPEIKDYLKKRGSIQDIENYEKEVSIKKFAKVYVEWKNLSSNKEIQVINLLKEESELTIQMLDKRKHFEKLSKELDEKLEKSNSLSEY</sequence>
<reference evidence="2 3" key="1">
    <citation type="submission" date="2016-09" db="EMBL/GenBank/DDBJ databases">
        <title>Complete Genome Sequence of Lactobacillus salivarius Jin.</title>
        <authorList>
            <person name="Jin N."/>
            <person name="Li C."/>
            <person name="Wang M."/>
            <person name="Ren D."/>
            <person name="Di Y."/>
            <person name="Pan R."/>
            <person name="Du S."/>
            <person name="Lu H."/>
            <person name="Li X."/>
            <person name="Tian M."/>
        </authorList>
    </citation>
    <scope>NUCLEOTIDE SEQUENCE [LARGE SCALE GENOMIC DNA]</scope>
    <source>
        <strain evidence="2 3">CICC 23174</strain>
    </source>
</reference>
<feature type="transmembrane region" description="Helical" evidence="1">
    <location>
        <begin position="35"/>
        <end position="60"/>
    </location>
</feature>
<gene>
    <name evidence="2" type="ORF">BHF65_03330</name>
</gene>
<protein>
    <submittedName>
        <fullName evidence="2">Uncharacterized protein</fullName>
    </submittedName>
</protein>
<dbReference type="Proteomes" id="UP000094723">
    <property type="component" value="Chromosome"/>
</dbReference>
<name>A0A1D7TQQ0_9LACO</name>
<feature type="transmembrane region" description="Helical" evidence="1">
    <location>
        <begin position="153"/>
        <end position="170"/>
    </location>
</feature>